<evidence type="ECO:0000313" key="1">
    <source>
        <dbReference type="EMBL" id="CAI2375304.1"/>
    </source>
</evidence>
<evidence type="ECO:0000313" key="2">
    <source>
        <dbReference type="Proteomes" id="UP001295684"/>
    </source>
</evidence>
<protein>
    <submittedName>
        <fullName evidence="1">Uncharacterized protein</fullName>
    </submittedName>
</protein>
<dbReference type="EMBL" id="CAMPGE010016767">
    <property type="protein sequence ID" value="CAI2375304.1"/>
    <property type="molecule type" value="Genomic_DNA"/>
</dbReference>
<accession>A0AAD2CZ98</accession>
<dbReference type="Proteomes" id="UP001295684">
    <property type="component" value="Unassembled WGS sequence"/>
</dbReference>
<sequence length="67" mass="7346">MGNTICCPTSRLPKLHVGLKDPKNSKSQGLAENLDNATSHTSVCDSNLIELSVSNWNLTRSTENKYL</sequence>
<gene>
    <name evidence="1" type="ORF">ECRASSUSDP1_LOCUS16666</name>
</gene>
<keyword evidence="2" id="KW-1185">Reference proteome</keyword>
<dbReference type="AlphaFoldDB" id="A0AAD2CZ98"/>
<comment type="caution">
    <text evidence="1">The sequence shown here is derived from an EMBL/GenBank/DDBJ whole genome shotgun (WGS) entry which is preliminary data.</text>
</comment>
<name>A0AAD2CZ98_EUPCR</name>
<proteinExistence type="predicted"/>
<reference evidence="1" key="1">
    <citation type="submission" date="2023-07" db="EMBL/GenBank/DDBJ databases">
        <authorList>
            <consortium name="AG Swart"/>
            <person name="Singh M."/>
            <person name="Singh A."/>
            <person name="Seah K."/>
            <person name="Emmerich C."/>
        </authorList>
    </citation>
    <scope>NUCLEOTIDE SEQUENCE</scope>
    <source>
        <strain evidence="1">DP1</strain>
    </source>
</reference>
<organism evidence="1 2">
    <name type="scientific">Euplotes crassus</name>
    <dbReference type="NCBI Taxonomy" id="5936"/>
    <lineage>
        <taxon>Eukaryota</taxon>
        <taxon>Sar</taxon>
        <taxon>Alveolata</taxon>
        <taxon>Ciliophora</taxon>
        <taxon>Intramacronucleata</taxon>
        <taxon>Spirotrichea</taxon>
        <taxon>Hypotrichia</taxon>
        <taxon>Euplotida</taxon>
        <taxon>Euplotidae</taxon>
        <taxon>Moneuplotes</taxon>
    </lineage>
</organism>